<evidence type="ECO:0008006" key="3">
    <source>
        <dbReference type="Google" id="ProtNLM"/>
    </source>
</evidence>
<dbReference type="RefSeq" id="WP_306351404.1">
    <property type="nucleotide sequence ID" value="NZ_JASAWV010000005.1"/>
</dbReference>
<dbReference type="InterPro" id="IPR022304">
    <property type="entry name" value="ICE_PFGI_1_ParB"/>
</dbReference>
<name>A0AAW8CG80_9PAST</name>
<proteinExistence type="predicted"/>
<dbReference type="Proteomes" id="UP001226020">
    <property type="component" value="Unassembled WGS sequence"/>
</dbReference>
<protein>
    <recommendedName>
        <fullName evidence="3">ParB/Sulfiredoxin domain-containing protein</fullName>
    </recommendedName>
</protein>
<gene>
    <name evidence="1" type="ORF">QJU57_04070</name>
</gene>
<dbReference type="InterPro" id="IPR036086">
    <property type="entry name" value="ParB/Sulfiredoxin_sf"/>
</dbReference>
<accession>A0AAW8CG80</accession>
<evidence type="ECO:0000313" key="2">
    <source>
        <dbReference type="Proteomes" id="UP001226020"/>
    </source>
</evidence>
<dbReference type="Gene3D" id="3.90.1530.10">
    <property type="entry name" value="Conserved hypothetical protein from pyrococcus furiosus pfu- 392566-001, ParB domain"/>
    <property type="match status" value="1"/>
</dbReference>
<sequence>MSNGFLNFHKNKASLSTDEIKNTPIDGQVFTLDILNILPSRLNPRQTLGMNYQEHYENLKESIRNIGLQSILTVTKYPNNDKYELYNGGNTRLKILTELYQEYQQQGELGKANTYRYQSVKFVVFTDELDVLVKHMAENEERINMTFIDKARAIFQIKELYLQQHNDEDISNRQLADFISQLGWSSVKHQVMTELSFAFEKLDLVIPLALNNGMGRPKVKQLRQWLNDINRYIQWLKSNKGYNIDYDEVEILYFQVLKQFDDDIEPINLDSFYQLFLFQLSDYLAKFDTTIKAESITFAISNLSEFGYIPDSSALPQDNNSIIFDTDKNILTEQDTSDGSDDPIKAENVNIDNKNGHQKRPNLWQEALLLCDTEEKLQEMFCSCEEHQYFFYFDVSTDNGYKTIVQVMQGNNIPLQYFVLHCLAIVITYRKDHFLSLDKIIYNQTYKLWEKYGERYGRYYFDFHLNPQTEQASYKVMQQVHSLCIDMLNDIRGHHNAC</sequence>
<keyword evidence="2" id="KW-1185">Reference proteome</keyword>
<dbReference type="EMBL" id="JASAXT010000005">
    <property type="protein sequence ID" value="MDP8148258.1"/>
    <property type="molecule type" value="Genomic_DNA"/>
</dbReference>
<comment type="caution">
    <text evidence="1">The sequence shown here is derived from an EMBL/GenBank/DDBJ whole genome shotgun (WGS) entry which is preliminary data.</text>
</comment>
<dbReference type="SUPFAM" id="SSF110849">
    <property type="entry name" value="ParB/Sulfiredoxin"/>
    <property type="match status" value="1"/>
</dbReference>
<dbReference type="AlphaFoldDB" id="A0AAW8CG80"/>
<reference evidence="1 2" key="1">
    <citation type="journal article" date="2023" name="Front. Microbiol.">
        <title>Phylogeography and host specificity of Pasteurellaceae pathogenic to sea-farmed fish in the north-east Atlantic.</title>
        <authorList>
            <person name="Gulla S."/>
            <person name="Colquhoun D.J."/>
            <person name="Olsen A.B."/>
            <person name="Spilsberg B."/>
            <person name="Lagesen K."/>
            <person name="Aakesson C.P."/>
            <person name="Strom S."/>
            <person name="Manji F."/>
            <person name="Birkbeck T.H."/>
            <person name="Nilsen H.K."/>
        </authorList>
    </citation>
    <scope>NUCLEOTIDE SEQUENCE [LARGE SCALE GENOMIC DNA]</scope>
    <source>
        <strain evidence="1 2">NVIB3131</strain>
    </source>
</reference>
<dbReference type="NCBIfam" id="TIGR03764">
    <property type="entry name" value="ICE_PFGI_1_parB"/>
    <property type="match status" value="1"/>
</dbReference>
<evidence type="ECO:0000313" key="1">
    <source>
        <dbReference type="EMBL" id="MDP8148258.1"/>
    </source>
</evidence>
<organism evidence="1 2">
    <name type="scientific">Phocoenobacter atlanticus subsp. atlanticus</name>
    <dbReference type="NCBI Taxonomy" id="3061285"/>
    <lineage>
        <taxon>Bacteria</taxon>
        <taxon>Pseudomonadati</taxon>
        <taxon>Pseudomonadota</taxon>
        <taxon>Gammaproteobacteria</taxon>
        <taxon>Pasteurellales</taxon>
        <taxon>Pasteurellaceae</taxon>
        <taxon>Phocoenobacter</taxon>
        <taxon>Phocoenobacter atlanticus</taxon>
    </lineage>
</organism>